<dbReference type="Proteomes" id="UP000017840">
    <property type="component" value="Unassembled WGS sequence"/>
</dbReference>
<dbReference type="OrthoDB" id="242561at2157"/>
<evidence type="ECO:0000313" key="1">
    <source>
        <dbReference type="EMBL" id="ESP87543.1"/>
    </source>
</evidence>
<proteinExistence type="predicted"/>
<sequence>MASSSIPRLLGVACCCLIVGVAAGPVVAPAATALPGVTDRTGATDLRVVEFEVLAAGCASNLDTGGVGGMYETEGFVPTRTANATLSAWVERTSPEGADLSTFRVHVDVESDGPTNGTCRTGVRYRLAVEPSGGARGGLGLDAYGTRVVWVVDGDQWHCSSSYTGRIDGDCSSLGAPQDPAAASTA</sequence>
<reference evidence="1 2" key="1">
    <citation type="journal article" date="2013" name="Genome Announc.">
        <title>Draft Genome Sequence of 'Candidatus Halobonum tyrrellensis' Strain G22, Isolated from the Hypersaline Waters of Lake Tyrrell, Australia.</title>
        <authorList>
            <person name="Ugalde J.A."/>
            <person name="Narasingarao P."/>
            <person name="Kuo S."/>
            <person name="Podell S."/>
            <person name="Allen E.E."/>
        </authorList>
    </citation>
    <scope>NUCLEOTIDE SEQUENCE [LARGE SCALE GENOMIC DNA]</scope>
    <source>
        <strain evidence="1 2">G22</strain>
    </source>
</reference>
<dbReference type="RefSeq" id="WP_023395326.1">
    <property type="nucleotide sequence ID" value="NZ_ASGZ01000057.1"/>
</dbReference>
<dbReference type="EMBL" id="ASGZ01000057">
    <property type="protein sequence ID" value="ESP87543.1"/>
    <property type="molecule type" value="Genomic_DNA"/>
</dbReference>
<evidence type="ECO:0000313" key="2">
    <source>
        <dbReference type="Proteomes" id="UP000017840"/>
    </source>
</evidence>
<dbReference type="STRING" id="1324957.K933_13761"/>
<organism evidence="1 2">
    <name type="scientific">Candidatus Halobonum tyrrellensis G22</name>
    <dbReference type="NCBI Taxonomy" id="1324957"/>
    <lineage>
        <taxon>Archaea</taxon>
        <taxon>Methanobacteriati</taxon>
        <taxon>Methanobacteriota</taxon>
        <taxon>Stenosarchaea group</taxon>
        <taxon>Halobacteria</taxon>
        <taxon>Halobacteriales</taxon>
        <taxon>Haloferacaceae</taxon>
        <taxon>Candidatus Halobonum</taxon>
    </lineage>
</organism>
<gene>
    <name evidence="1" type="ORF">K933_13761</name>
</gene>
<keyword evidence="2" id="KW-1185">Reference proteome</keyword>
<comment type="caution">
    <text evidence="1">The sequence shown here is derived from an EMBL/GenBank/DDBJ whole genome shotgun (WGS) entry which is preliminary data.</text>
</comment>
<accession>V4HBW9</accession>
<protein>
    <submittedName>
        <fullName evidence="1">Uncharacterized protein</fullName>
    </submittedName>
</protein>
<dbReference type="AlphaFoldDB" id="V4HBW9"/>
<name>V4HBW9_9EURY</name>